<proteinExistence type="predicted"/>
<evidence type="ECO:0000313" key="3">
    <source>
        <dbReference type="Proteomes" id="UP001178507"/>
    </source>
</evidence>
<keyword evidence="3" id="KW-1185">Reference proteome</keyword>
<dbReference type="AlphaFoldDB" id="A0AA36IBQ3"/>
<gene>
    <name evidence="2" type="ORF">EVOR1521_LOCUS10783</name>
</gene>
<dbReference type="Proteomes" id="UP001178507">
    <property type="component" value="Unassembled WGS sequence"/>
</dbReference>
<sequence>MGDGAMEANESDGAHDDKVHVKAPECMEGDCEDVLFDAEEDSQSCSESGELAAPEGAEIGSVETDGLAGA</sequence>
<organism evidence="2 3">
    <name type="scientific">Effrenium voratum</name>
    <dbReference type="NCBI Taxonomy" id="2562239"/>
    <lineage>
        <taxon>Eukaryota</taxon>
        <taxon>Sar</taxon>
        <taxon>Alveolata</taxon>
        <taxon>Dinophyceae</taxon>
        <taxon>Suessiales</taxon>
        <taxon>Symbiodiniaceae</taxon>
        <taxon>Effrenium</taxon>
    </lineage>
</organism>
<evidence type="ECO:0000256" key="1">
    <source>
        <dbReference type="SAM" id="MobiDB-lite"/>
    </source>
</evidence>
<feature type="region of interest" description="Disordered" evidence="1">
    <location>
        <begin position="39"/>
        <end position="70"/>
    </location>
</feature>
<feature type="compositionally biased region" description="Basic and acidic residues" evidence="1">
    <location>
        <begin position="12"/>
        <end position="21"/>
    </location>
</feature>
<evidence type="ECO:0000313" key="2">
    <source>
        <dbReference type="EMBL" id="CAJ1383755.1"/>
    </source>
</evidence>
<name>A0AA36IBQ3_9DINO</name>
<accession>A0AA36IBQ3</accession>
<dbReference type="EMBL" id="CAUJNA010001046">
    <property type="protein sequence ID" value="CAJ1383755.1"/>
    <property type="molecule type" value="Genomic_DNA"/>
</dbReference>
<comment type="caution">
    <text evidence="2">The sequence shown here is derived from an EMBL/GenBank/DDBJ whole genome shotgun (WGS) entry which is preliminary data.</text>
</comment>
<protein>
    <submittedName>
        <fullName evidence="2">Uncharacterized protein</fullName>
    </submittedName>
</protein>
<reference evidence="2" key="1">
    <citation type="submission" date="2023-08" db="EMBL/GenBank/DDBJ databases">
        <authorList>
            <person name="Chen Y."/>
            <person name="Shah S."/>
            <person name="Dougan E. K."/>
            <person name="Thang M."/>
            <person name="Chan C."/>
        </authorList>
    </citation>
    <scope>NUCLEOTIDE SEQUENCE</scope>
</reference>
<feature type="region of interest" description="Disordered" evidence="1">
    <location>
        <begin position="1"/>
        <end position="21"/>
    </location>
</feature>